<reference evidence="3" key="1">
    <citation type="submission" date="2016-10" db="EMBL/GenBank/DDBJ databases">
        <authorList>
            <person name="Varghese N."/>
            <person name="Submissions S."/>
        </authorList>
    </citation>
    <scope>NUCLEOTIDE SEQUENCE [LARGE SCALE GENOMIC DNA]</scope>
    <source>
        <strain evidence="3">CGMCC 4.7042</strain>
    </source>
</reference>
<organism evidence="2 3">
    <name type="scientific">Streptomyces wuyuanensis</name>
    <dbReference type="NCBI Taxonomy" id="1196353"/>
    <lineage>
        <taxon>Bacteria</taxon>
        <taxon>Bacillati</taxon>
        <taxon>Actinomycetota</taxon>
        <taxon>Actinomycetes</taxon>
        <taxon>Kitasatosporales</taxon>
        <taxon>Streptomycetaceae</taxon>
        <taxon>Streptomyces</taxon>
    </lineage>
</organism>
<dbReference type="OrthoDB" id="7941246at2"/>
<dbReference type="Pfam" id="PF01370">
    <property type="entry name" value="Epimerase"/>
    <property type="match status" value="1"/>
</dbReference>
<name>A0A1G9TRI8_9ACTN</name>
<dbReference type="InterPro" id="IPR036291">
    <property type="entry name" value="NAD(P)-bd_dom_sf"/>
</dbReference>
<dbReference type="Gene3D" id="3.40.50.720">
    <property type="entry name" value="NAD(P)-binding Rossmann-like Domain"/>
    <property type="match status" value="1"/>
</dbReference>
<gene>
    <name evidence="2" type="ORF">SAMN05444921_10947</name>
</gene>
<dbReference type="STRING" id="1196353.SAMN05444921_10947"/>
<keyword evidence="3" id="KW-1185">Reference proteome</keyword>
<dbReference type="EMBL" id="FNHI01000009">
    <property type="protein sequence ID" value="SDM50034.1"/>
    <property type="molecule type" value="Genomic_DNA"/>
</dbReference>
<dbReference type="RefSeq" id="WP_093654881.1">
    <property type="nucleotide sequence ID" value="NZ_FNHI01000009.1"/>
</dbReference>
<proteinExistence type="predicted"/>
<dbReference type="GeneID" id="40830287"/>
<evidence type="ECO:0000313" key="2">
    <source>
        <dbReference type="EMBL" id="SDM50034.1"/>
    </source>
</evidence>
<feature type="domain" description="NAD-dependent epimerase/dehydratase" evidence="1">
    <location>
        <begin position="3"/>
        <end position="172"/>
    </location>
</feature>
<sequence>MEILVLGGTAWVGRELSRRAIERGHSVACLARGQSGSVADGATLVAADRCDVRAYEPLLDREWDAVFEVSWQPGFVRRALDALAPRARHWTYVSSVSAYASHGVAGANESSALLAPAERDEVDRALYGEAKAACEQASAAAVGDRLLIARAGLIGGPGDHSGRSGYWVARAARRPREPMLVPDAPALPTQAVDVRDLTGWLLDAAEAGTTGTYDAVGPVVPFGEWIELSRAIGGHTGAVVPADAAWLLANDVAGFMGPESLPMWLDEPGWEGFSARSGAAARAAGLRHRPRKEMLADLLAWERDEGLDRERRAGLSATRERELIDALRADLASDDAQDASDDTKDTA</sequence>
<evidence type="ECO:0000259" key="1">
    <source>
        <dbReference type="Pfam" id="PF01370"/>
    </source>
</evidence>
<accession>A0A1G9TRI8</accession>
<dbReference type="AlphaFoldDB" id="A0A1G9TRI8"/>
<dbReference type="SUPFAM" id="SSF51735">
    <property type="entry name" value="NAD(P)-binding Rossmann-fold domains"/>
    <property type="match status" value="1"/>
</dbReference>
<dbReference type="Proteomes" id="UP000199063">
    <property type="component" value="Unassembled WGS sequence"/>
</dbReference>
<dbReference type="InterPro" id="IPR001509">
    <property type="entry name" value="Epimerase_deHydtase"/>
</dbReference>
<protein>
    <submittedName>
        <fullName evidence="2">Nucleoside-diphosphate-sugar epimerase</fullName>
    </submittedName>
</protein>
<evidence type="ECO:0000313" key="3">
    <source>
        <dbReference type="Proteomes" id="UP000199063"/>
    </source>
</evidence>